<evidence type="ECO:0000259" key="1">
    <source>
        <dbReference type="PROSITE" id="PS50943"/>
    </source>
</evidence>
<dbReference type="Gene3D" id="1.10.260.40">
    <property type="entry name" value="lambda repressor-like DNA-binding domains"/>
    <property type="match status" value="1"/>
</dbReference>
<keyword evidence="3" id="KW-1185">Reference proteome</keyword>
<dbReference type="InterPro" id="IPR001387">
    <property type="entry name" value="Cro/C1-type_HTH"/>
</dbReference>
<name>A0A7W7LL78_9ACTN</name>
<evidence type="ECO:0000313" key="3">
    <source>
        <dbReference type="Proteomes" id="UP000556084"/>
    </source>
</evidence>
<dbReference type="Pfam" id="PF13560">
    <property type="entry name" value="HTH_31"/>
    <property type="match status" value="1"/>
</dbReference>
<feature type="domain" description="HTH cro/C1-type" evidence="1">
    <location>
        <begin position="21"/>
        <end position="73"/>
    </location>
</feature>
<dbReference type="AlphaFoldDB" id="A0A7W7LL78"/>
<dbReference type="RefSeq" id="WP_184346208.1">
    <property type="nucleotide sequence ID" value="NZ_JACHJH010000001.1"/>
</dbReference>
<proteinExistence type="predicted"/>
<gene>
    <name evidence="2" type="ORF">FHS39_000676</name>
</gene>
<organism evidence="2 3">
    <name type="scientific">Streptomyces olivoverticillatus</name>
    <dbReference type="NCBI Taxonomy" id="66427"/>
    <lineage>
        <taxon>Bacteria</taxon>
        <taxon>Bacillati</taxon>
        <taxon>Actinomycetota</taxon>
        <taxon>Actinomycetes</taxon>
        <taxon>Kitasatosporales</taxon>
        <taxon>Streptomycetaceae</taxon>
        <taxon>Streptomyces</taxon>
    </lineage>
</organism>
<dbReference type="Pfam" id="PF19054">
    <property type="entry name" value="DUF5753"/>
    <property type="match status" value="1"/>
</dbReference>
<comment type="caution">
    <text evidence="2">The sequence shown here is derived from an EMBL/GenBank/DDBJ whole genome shotgun (WGS) entry which is preliminary data.</text>
</comment>
<dbReference type="GO" id="GO:0003677">
    <property type="term" value="F:DNA binding"/>
    <property type="evidence" value="ECO:0007669"/>
    <property type="project" value="InterPro"/>
</dbReference>
<evidence type="ECO:0000313" key="2">
    <source>
        <dbReference type="EMBL" id="MBB4891676.1"/>
    </source>
</evidence>
<dbReference type="Proteomes" id="UP000556084">
    <property type="component" value="Unassembled WGS sequence"/>
</dbReference>
<accession>A0A7W7LL78</accession>
<dbReference type="SMART" id="SM00530">
    <property type="entry name" value="HTH_XRE"/>
    <property type="match status" value="1"/>
</dbReference>
<sequence length="277" mass="30022">MANDIRSPEGATVRKAYGEELRIRREAAGHTQQSLADAMFCSASMIAHFEAGRRKPSVEDASRLDKELGTDGFFVRFLPTLGTARFAVHFTHVAELQEQASCIQEYAAALVPGLLQVEPYARAIFRFALTNPTAAEIDNRVVQRLARARILEGPDGPVMWVLLDEHALRRVVGGPGAMAAQLRHVSQLADSGRIRLHVLPFSAGAHALSPGMLSLLKFDDAPPVAYLEGVRTGHIHDDPARVAQCQTAWDLALGDALSAEASLALVTSVAEEYEHGL</sequence>
<dbReference type="EMBL" id="JACHJH010000001">
    <property type="protein sequence ID" value="MBB4891676.1"/>
    <property type="molecule type" value="Genomic_DNA"/>
</dbReference>
<dbReference type="SUPFAM" id="SSF47413">
    <property type="entry name" value="lambda repressor-like DNA-binding domains"/>
    <property type="match status" value="1"/>
</dbReference>
<dbReference type="PROSITE" id="PS50943">
    <property type="entry name" value="HTH_CROC1"/>
    <property type="match status" value="1"/>
</dbReference>
<protein>
    <submittedName>
        <fullName evidence="2">Transcriptional regulator with XRE-family HTH domain</fullName>
    </submittedName>
</protein>
<dbReference type="InterPro" id="IPR010982">
    <property type="entry name" value="Lambda_DNA-bd_dom_sf"/>
</dbReference>
<reference evidence="2 3" key="1">
    <citation type="submission" date="2020-08" db="EMBL/GenBank/DDBJ databases">
        <title>Genomic Encyclopedia of Type Strains, Phase III (KMG-III): the genomes of soil and plant-associated and newly described type strains.</title>
        <authorList>
            <person name="Whitman W."/>
        </authorList>
    </citation>
    <scope>NUCLEOTIDE SEQUENCE [LARGE SCALE GENOMIC DNA]</scope>
    <source>
        <strain evidence="2 3">CECT 3266</strain>
    </source>
</reference>
<dbReference type="InterPro" id="IPR043917">
    <property type="entry name" value="DUF5753"/>
</dbReference>
<dbReference type="CDD" id="cd00093">
    <property type="entry name" value="HTH_XRE"/>
    <property type="match status" value="1"/>
</dbReference>